<evidence type="ECO:0000313" key="3">
    <source>
        <dbReference type="Proteomes" id="UP001212152"/>
    </source>
</evidence>
<dbReference type="Proteomes" id="UP001212152">
    <property type="component" value="Unassembled WGS sequence"/>
</dbReference>
<dbReference type="PANTHER" id="PTHR13587:SF7">
    <property type="entry name" value="INTEGRATOR COMPLEX SUBUNIT 3"/>
    <property type="match status" value="1"/>
</dbReference>
<dbReference type="AlphaFoldDB" id="A0AAD5TRG9"/>
<name>A0AAD5TRG9_9FUNG</name>
<reference evidence="2" key="1">
    <citation type="submission" date="2020-05" db="EMBL/GenBank/DDBJ databases">
        <title>Phylogenomic resolution of chytrid fungi.</title>
        <authorList>
            <person name="Stajich J.E."/>
            <person name="Amses K."/>
            <person name="Simmons R."/>
            <person name="Seto K."/>
            <person name="Myers J."/>
            <person name="Bonds A."/>
            <person name="Quandt C.A."/>
            <person name="Barry K."/>
            <person name="Liu P."/>
            <person name="Grigoriev I."/>
            <person name="Longcore J.E."/>
            <person name="James T.Y."/>
        </authorList>
    </citation>
    <scope>NUCLEOTIDE SEQUENCE</scope>
    <source>
        <strain evidence="2">JEL0379</strain>
    </source>
</reference>
<dbReference type="InterPro" id="IPR019333">
    <property type="entry name" value="INTS3_N"/>
</dbReference>
<dbReference type="InterPro" id="IPR045334">
    <property type="entry name" value="INTS3"/>
</dbReference>
<protein>
    <submittedName>
        <fullName evidence="2">Integrator complex subunit 3</fullName>
    </submittedName>
</protein>
<keyword evidence="3" id="KW-1185">Reference proteome</keyword>
<proteinExistence type="predicted"/>
<dbReference type="EMBL" id="JADGJQ010000002">
    <property type="protein sequence ID" value="KAJ3185138.1"/>
    <property type="molecule type" value="Genomic_DNA"/>
</dbReference>
<dbReference type="Pfam" id="PF10189">
    <property type="entry name" value="Ints3_N"/>
    <property type="match status" value="1"/>
</dbReference>
<feature type="domain" description="Integrator complex subunit 3 N-terminal" evidence="1">
    <location>
        <begin position="54"/>
        <end position="456"/>
    </location>
</feature>
<dbReference type="GO" id="GO:0005737">
    <property type="term" value="C:cytoplasm"/>
    <property type="evidence" value="ECO:0007669"/>
    <property type="project" value="TreeGrafter"/>
</dbReference>
<sequence>MRHVLFNLDEITDRQDPREKELAEHHEYVSGLANTHNEHEFLRVLSEQIARNSARVYGGLLYGILTYTDVQAYQFYSRMLDLILSGDDSYVFNKLHIFLEDADLITCRPFRCLRNHTRTKIVEFLDRLADRDFARVQPLLVLITRQIRSGDLGAENIALARGVINILRKHRTRITPGSELVPATVFSFIRLLADHEREPKLRELELDYVSYMLRNRFRECTRIGRDLLRVMMSIKDIPVIREILLDMQNSPQKLDPSFNMPDLLATPSEPWLTSQRITREMDTKIRFILDKIKGNIMSKPLANYRHSHLIHNGNESANVDVVRFICTAVQPPNTILSSNIAQRWQVIMTLLAHIKSDPVRQDAKLALLFDWLHWNPDRDNIMYIEPAMLMMEKACQPGFELTGLAGDTIEYLYLLVNNYIPEKAAEWKRNVNFAMHSLVKFGVTRSLRKIYNAEALVDGPGREQLQSLFPQFVHLQDGQRPSIALLSTGVALPVQTTGPAAVDMPPSADPGRVDQAMMSQLVEALNTSVNIDAPSIQQLLNLFVGPSAQASEAQQLALRHLLRGRHAEVLWRELITRFNQQPANKNSLLALIAGACASDPEIGVDLCSYTLRHGLNAGVDNPKGLYQALSAQMNQSFHDHMIKDLETLLHRHEESSVPDFVPQLYTVFSDARQDLRFIELILSVMNFGLCASICDQLTQGECTILDLSKMSFLIERSLAEFDEISVMFLWKFIVAQAGADPETVDSIVRQARLTGYAVSPATCEGLFQLLISTAPSPTTVAFAATLPYNRFAALTRIWRQKRFKPIRYTESLAGALENLSKRGHLEDLKTLLDQLIRMNSNRGNHSADVEKIFAQKNVNAALRGALHHFPDSGYGVLCTS</sequence>
<evidence type="ECO:0000259" key="1">
    <source>
        <dbReference type="Pfam" id="PF10189"/>
    </source>
</evidence>
<dbReference type="PANTHER" id="PTHR13587">
    <property type="entry name" value="INTEGRATOR COMPLEX SUBUNIT 3"/>
    <property type="match status" value="1"/>
</dbReference>
<gene>
    <name evidence="2" type="primary">INTS3</name>
    <name evidence="2" type="ORF">HDU87_002704</name>
</gene>
<evidence type="ECO:0000313" key="2">
    <source>
        <dbReference type="EMBL" id="KAJ3185138.1"/>
    </source>
</evidence>
<accession>A0AAD5TRG9</accession>
<organism evidence="2 3">
    <name type="scientific">Geranomyces variabilis</name>
    <dbReference type="NCBI Taxonomy" id="109894"/>
    <lineage>
        <taxon>Eukaryota</taxon>
        <taxon>Fungi</taxon>
        <taxon>Fungi incertae sedis</taxon>
        <taxon>Chytridiomycota</taxon>
        <taxon>Chytridiomycota incertae sedis</taxon>
        <taxon>Chytridiomycetes</taxon>
        <taxon>Spizellomycetales</taxon>
        <taxon>Powellomycetaceae</taxon>
        <taxon>Geranomyces</taxon>
    </lineage>
</organism>
<comment type="caution">
    <text evidence="2">The sequence shown here is derived from an EMBL/GenBank/DDBJ whole genome shotgun (WGS) entry which is preliminary data.</text>
</comment>